<keyword evidence="2" id="KW-1185">Reference proteome</keyword>
<sequence>MQNTIDKNTVCYVCGPVPFLKAVVNILEDLGLPENNIRYEFFGPAMELQKEKATV</sequence>
<dbReference type="InterPro" id="IPR039261">
    <property type="entry name" value="FNR_nucleotide-bd"/>
</dbReference>
<accession>A0A942TPP4</accession>
<protein>
    <submittedName>
        <fullName evidence="1">Uncharacterized protein</fullName>
    </submittedName>
</protein>
<dbReference type="Proteomes" id="UP000682713">
    <property type="component" value="Unassembled WGS sequence"/>
</dbReference>
<dbReference type="SUPFAM" id="SSF52343">
    <property type="entry name" value="Ferredoxin reductase-like, C-terminal NADP-linked domain"/>
    <property type="match status" value="1"/>
</dbReference>
<organism evidence="1 2">
    <name type="scientific">Lederbergia citrisecunda</name>
    <dbReference type="NCBI Taxonomy" id="2833583"/>
    <lineage>
        <taxon>Bacteria</taxon>
        <taxon>Bacillati</taxon>
        <taxon>Bacillota</taxon>
        <taxon>Bacilli</taxon>
        <taxon>Bacillales</taxon>
        <taxon>Bacillaceae</taxon>
        <taxon>Lederbergia</taxon>
    </lineage>
</organism>
<evidence type="ECO:0000313" key="2">
    <source>
        <dbReference type="Proteomes" id="UP000682713"/>
    </source>
</evidence>
<proteinExistence type="predicted"/>
<gene>
    <name evidence="1" type="ORF">KHA93_15925</name>
</gene>
<name>A0A942TPP4_9BACI</name>
<dbReference type="RefSeq" id="WP_213111637.1">
    <property type="nucleotide sequence ID" value="NZ_JAGYPJ010000001.1"/>
</dbReference>
<comment type="caution">
    <text evidence="1">The sequence shown here is derived from an EMBL/GenBank/DDBJ whole genome shotgun (WGS) entry which is preliminary data.</text>
</comment>
<dbReference type="Gene3D" id="3.40.50.80">
    <property type="entry name" value="Nucleotide-binding domain of ferredoxin-NADP reductase (FNR) module"/>
    <property type="match status" value="1"/>
</dbReference>
<dbReference type="EMBL" id="JAGYPJ010000001">
    <property type="protein sequence ID" value="MBS4201128.1"/>
    <property type="molecule type" value="Genomic_DNA"/>
</dbReference>
<reference evidence="1 2" key="1">
    <citation type="submission" date="2021-05" db="EMBL/GenBank/DDBJ databases">
        <title>Novel Bacillus species.</title>
        <authorList>
            <person name="Liu G."/>
        </authorList>
    </citation>
    <scope>NUCLEOTIDE SEQUENCE [LARGE SCALE GENOMIC DNA]</scope>
    <source>
        <strain evidence="1 2">FJAT-49732</strain>
    </source>
</reference>
<evidence type="ECO:0000313" key="1">
    <source>
        <dbReference type="EMBL" id="MBS4201128.1"/>
    </source>
</evidence>
<dbReference type="AlphaFoldDB" id="A0A942TPP4"/>